<sequence length="78" mass="8778">MGLLHAPAPQREVEGEDEDQELVGFRVRLGPAEGLQHAAEQWTGPALFLVGNYYSHKLVRLKYILCMYILTPGFSTFT</sequence>
<gene>
    <name evidence="1" type="ORF">FJTKL_11009</name>
</gene>
<keyword evidence="2" id="KW-1185">Reference proteome</keyword>
<organism evidence="1 2">
    <name type="scientific">Diaporthe vaccinii</name>
    <dbReference type="NCBI Taxonomy" id="105482"/>
    <lineage>
        <taxon>Eukaryota</taxon>
        <taxon>Fungi</taxon>
        <taxon>Dikarya</taxon>
        <taxon>Ascomycota</taxon>
        <taxon>Pezizomycotina</taxon>
        <taxon>Sordariomycetes</taxon>
        <taxon>Sordariomycetidae</taxon>
        <taxon>Diaporthales</taxon>
        <taxon>Diaporthaceae</taxon>
        <taxon>Diaporthe</taxon>
        <taxon>Diaporthe eres species complex</taxon>
    </lineage>
</organism>
<evidence type="ECO:0000313" key="1">
    <source>
        <dbReference type="EMBL" id="KAL2282180.1"/>
    </source>
</evidence>
<protein>
    <submittedName>
        <fullName evidence="1">Uncharacterized protein</fullName>
    </submittedName>
</protein>
<proteinExistence type="predicted"/>
<accession>A0ABR4EIE9</accession>
<evidence type="ECO:0000313" key="2">
    <source>
        <dbReference type="Proteomes" id="UP001600888"/>
    </source>
</evidence>
<reference evidence="1 2" key="1">
    <citation type="submission" date="2024-03" db="EMBL/GenBank/DDBJ databases">
        <title>A high-quality draft genome sequence of Diaporthe vaccinii, a causative agent of upright dieback and viscid rot disease in cranberry plants.</title>
        <authorList>
            <person name="Sarrasin M."/>
            <person name="Lang B.F."/>
            <person name="Burger G."/>
        </authorList>
    </citation>
    <scope>NUCLEOTIDE SEQUENCE [LARGE SCALE GENOMIC DNA]</scope>
    <source>
        <strain evidence="1 2">IS7</strain>
    </source>
</reference>
<name>A0ABR4EIE9_9PEZI</name>
<dbReference type="Proteomes" id="UP001600888">
    <property type="component" value="Unassembled WGS sequence"/>
</dbReference>
<dbReference type="EMBL" id="JBAWTH010000051">
    <property type="protein sequence ID" value="KAL2282180.1"/>
    <property type="molecule type" value="Genomic_DNA"/>
</dbReference>
<comment type="caution">
    <text evidence="1">The sequence shown here is derived from an EMBL/GenBank/DDBJ whole genome shotgun (WGS) entry which is preliminary data.</text>
</comment>